<dbReference type="Pfam" id="PF02926">
    <property type="entry name" value="THUMP"/>
    <property type="match status" value="1"/>
</dbReference>
<feature type="compositionally biased region" description="Basic and acidic residues" evidence="4">
    <location>
        <begin position="442"/>
        <end position="457"/>
    </location>
</feature>
<dbReference type="PROSITE" id="PS51165">
    <property type="entry name" value="THUMP"/>
    <property type="match status" value="1"/>
</dbReference>
<evidence type="ECO:0000256" key="2">
    <source>
        <dbReference type="ARBA" id="ARBA00022679"/>
    </source>
</evidence>
<dbReference type="PANTHER" id="PTHR47313:SF1">
    <property type="entry name" value="RIBOSOMAL RNA LARGE SUBUNIT METHYLTRANSFERASE K_L"/>
    <property type="match status" value="1"/>
</dbReference>
<dbReference type="InterPro" id="IPR002052">
    <property type="entry name" value="DNA_methylase_N6_adenine_CS"/>
</dbReference>
<dbReference type="SUPFAM" id="SSF53335">
    <property type="entry name" value="S-adenosyl-L-methionine-dependent methyltransferases"/>
    <property type="match status" value="1"/>
</dbReference>
<dbReference type="Proteomes" id="UP000263642">
    <property type="component" value="Unassembled WGS sequence"/>
</dbReference>
<dbReference type="Gene3D" id="3.40.50.150">
    <property type="entry name" value="Vaccinia Virus protein VP39"/>
    <property type="match status" value="1"/>
</dbReference>
<comment type="caution">
    <text evidence="6">The sequence shown here is derived from an EMBL/GenBank/DDBJ whole genome shotgun (WGS) entry which is preliminary data.</text>
</comment>
<proteinExistence type="predicted"/>
<dbReference type="GO" id="GO:0003723">
    <property type="term" value="F:RNA binding"/>
    <property type="evidence" value="ECO:0007669"/>
    <property type="project" value="UniProtKB-UniRule"/>
</dbReference>
<dbReference type="AlphaFoldDB" id="A0A3D3R192"/>
<evidence type="ECO:0000256" key="4">
    <source>
        <dbReference type="SAM" id="MobiDB-lite"/>
    </source>
</evidence>
<feature type="domain" description="THUMP" evidence="5">
    <location>
        <begin position="46"/>
        <end position="156"/>
    </location>
</feature>
<dbReference type="Pfam" id="PF01170">
    <property type="entry name" value="UPF0020"/>
    <property type="match status" value="1"/>
</dbReference>
<dbReference type="PANTHER" id="PTHR47313">
    <property type="entry name" value="RIBOSOMAL RNA LARGE SUBUNIT METHYLTRANSFERASE K/L"/>
    <property type="match status" value="1"/>
</dbReference>
<accession>A0A3D3R192</accession>
<dbReference type="SMART" id="SM00981">
    <property type="entry name" value="THUMP"/>
    <property type="match status" value="1"/>
</dbReference>
<dbReference type="InterPro" id="IPR004114">
    <property type="entry name" value="THUMP_dom"/>
</dbReference>
<dbReference type="GO" id="GO:0008990">
    <property type="term" value="F:rRNA (guanine-N2-)-methyltransferase activity"/>
    <property type="evidence" value="ECO:0007669"/>
    <property type="project" value="TreeGrafter"/>
</dbReference>
<dbReference type="GO" id="GO:0070043">
    <property type="term" value="F:rRNA (guanine-N7-)-methyltransferase activity"/>
    <property type="evidence" value="ECO:0007669"/>
    <property type="project" value="TreeGrafter"/>
</dbReference>
<evidence type="ECO:0000256" key="1">
    <source>
        <dbReference type="ARBA" id="ARBA00022603"/>
    </source>
</evidence>
<name>A0A3D3R192_9PLAN</name>
<protein>
    <submittedName>
        <fullName evidence="6">RNA methyltransferase</fullName>
    </submittedName>
</protein>
<gene>
    <name evidence="6" type="ORF">DIT97_05450</name>
</gene>
<evidence type="ECO:0000259" key="5">
    <source>
        <dbReference type="PROSITE" id="PS51165"/>
    </source>
</evidence>
<dbReference type="EMBL" id="DQAY01000035">
    <property type="protein sequence ID" value="HCO22519.1"/>
    <property type="molecule type" value="Genomic_DNA"/>
</dbReference>
<dbReference type="CDD" id="cd11715">
    <property type="entry name" value="THUMP_AdoMetMT"/>
    <property type="match status" value="1"/>
</dbReference>
<keyword evidence="1 6" id="KW-0489">Methyltransferase</keyword>
<evidence type="ECO:0000256" key="3">
    <source>
        <dbReference type="PROSITE-ProRule" id="PRU00529"/>
    </source>
</evidence>
<dbReference type="Gene3D" id="3.30.2130.30">
    <property type="match status" value="1"/>
</dbReference>
<keyword evidence="3" id="KW-0694">RNA-binding</keyword>
<dbReference type="InterPro" id="IPR000241">
    <property type="entry name" value="RlmKL-like_Mtase"/>
</dbReference>
<dbReference type="InterPro" id="IPR054170">
    <property type="entry name" value="RlmL_1st"/>
</dbReference>
<reference evidence="6 7" key="1">
    <citation type="journal article" date="2018" name="Nat. Biotechnol.">
        <title>A standardized bacterial taxonomy based on genome phylogeny substantially revises the tree of life.</title>
        <authorList>
            <person name="Parks D.H."/>
            <person name="Chuvochina M."/>
            <person name="Waite D.W."/>
            <person name="Rinke C."/>
            <person name="Skarshewski A."/>
            <person name="Chaumeil P.A."/>
            <person name="Hugenholtz P."/>
        </authorList>
    </citation>
    <scope>NUCLEOTIDE SEQUENCE [LARGE SCALE GENOMIC DNA]</scope>
    <source>
        <strain evidence="6">UBA9375</strain>
    </source>
</reference>
<dbReference type="Pfam" id="PF22020">
    <property type="entry name" value="RlmL_1st"/>
    <property type="match status" value="1"/>
</dbReference>
<keyword evidence="2 6" id="KW-0808">Transferase</keyword>
<dbReference type="PROSITE" id="PS00092">
    <property type="entry name" value="N6_MTASE"/>
    <property type="match status" value="1"/>
</dbReference>
<feature type="region of interest" description="Disordered" evidence="4">
    <location>
        <begin position="370"/>
        <end position="457"/>
    </location>
</feature>
<sequence length="457" mass="51590">MSEPLTLVATTAFGLEAVVSRELKQLGYEEQTIENGRITFQGDLAAICHCNLWLRSADRVLLSLAEFTALDFDDLFDEIRDIEWERWLPPSAQFPVRATAVRSKINSPKNCQKLVKKAIAERLKDHYIKDWFPEDGPLYSVSLSILKDKASVCIDTTGPGLHKRGYRKLAAGAQIKETLAAGLVQLSYWNRERPFVDPCCGTGTIAIEAALIGTNTAPGLNREFAAEGWQQLPPEMWEAAREEARALARTDIDYRLQGYDIDPAMIRMARYHAQQAGMEEFIHFQDQPLSEFSTPRKYGCIITNPPYGERLGDKADAEVIYREMKRVFAPLEMWSIYVITSHPGFERIYEQKARRRKLYNGRIECIYYQFPGPPPPRKKSPWEQAVGTQSNSAEETDDADETRQEEVASEPYVTPPEVASENPGAAESIESAPTESTPAEDSATHEKSSEETEDRQE</sequence>
<evidence type="ECO:0000313" key="7">
    <source>
        <dbReference type="Proteomes" id="UP000263642"/>
    </source>
</evidence>
<dbReference type="InterPro" id="IPR029063">
    <property type="entry name" value="SAM-dependent_MTases_sf"/>
</dbReference>
<evidence type="ECO:0000313" key="6">
    <source>
        <dbReference type="EMBL" id="HCO22519.1"/>
    </source>
</evidence>
<organism evidence="6 7">
    <name type="scientific">Gimesia maris</name>
    <dbReference type="NCBI Taxonomy" id="122"/>
    <lineage>
        <taxon>Bacteria</taxon>
        <taxon>Pseudomonadati</taxon>
        <taxon>Planctomycetota</taxon>
        <taxon>Planctomycetia</taxon>
        <taxon>Planctomycetales</taxon>
        <taxon>Planctomycetaceae</taxon>
        <taxon>Gimesia</taxon>
    </lineage>
</organism>